<name>A0A6M0ILL1_9BACT</name>
<sequence length="182" mass="20751">MKILLPIFILLSLTVVAQVKLPTNETGQVQYQELVRLPDATRPARQISSEARLWLQQQFPNESDAEQQFDQENNILFVKSAFRISEQLIRYTLTIESKFGRYRATITDLITESKGLSLPVRPTSPTAEEMSRASDKAAKSAEVVKQAVTQQADLYRQLDKECRAMLASLNEYMKSRPARKTE</sequence>
<feature type="signal peptide" evidence="1">
    <location>
        <begin position="1"/>
        <end position="17"/>
    </location>
</feature>
<comment type="caution">
    <text evidence="2">The sequence shown here is derived from an EMBL/GenBank/DDBJ whole genome shotgun (WGS) entry which is preliminary data.</text>
</comment>
<keyword evidence="1" id="KW-0732">Signal</keyword>
<feature type="chain" id="PRO_5026664675" evidence="1">
    <location>
        <begin position="18"/>
        <end position="182"/>
    </location>
</feature>
<proteinExistence type="predicted"/>
<dbReference type="AlphaFoldDB" id="A0A6M0ILL1"/>
<evidence type="ECO:0000313" key="2">
    <source>
        <dbReference type="EMBL" id="NEU69189.1"/>
    </source>
</evidence>
<gene>
    <name evidence="2" type="ORF">GK091_20045</name>
</gene>
<evidence type="ECO:0000313" key="3">
    <source>
        <dbReference type="Proteomes" id="UP000477386"/>
    </source>
</evidence>
<reference evidence="2 3" key="1">
    <citation type="submission" date="2020-02" db="EMBL/GenBank/DDBJ databases">
        <title>Draft genome sequence of two Spirosoma agri KCTC 52727 and Spirosoma terrae KCTC 52035.</title>
        <authorList>
            <person name="Rojas J."/>
            <person name="Ambika Manirajan B."/>
            <person name="Ratering S."/>
            <person name="Suarez C."/>
            <person name="Schnell S."/>
        </authorList>
    </citation>
    <scope>NUCLEOTIDE SEQUENCE [LARGE SCALE GENOMIC DNA]</scope>
    <source>
        <strain evidence="2 3">KCTC 52727</strain>
    </source>
</reference>
<dbReference type="EMBL" id="JAAGNZ010000002">
    <property type="protein sequence ID" value="NEU69189.1"/>
    <property type="molecule type" value="Genomic_DNA"/>
</dbReference>
<dbReference type="Proteomes" id="UP000477386">
    <property type="component" value="Unassembled WGS sequence"/>
</dbReference>
<keyword evidence="3" id="KW-1185">Reference proteome</keyword>
<protein>
    <submittedName>
        <fullName evidence="2">DUF4468 domain-containing protein</fullName>
    </submittedName>
</protein>
<dbReference type="RefSeq" id="WP_164041664.1">
    <property type="nucleotide sequence ID" value="NZ_JAAGNZ010000002.1"/>
</dbReference>
<accession>A0A6M0ILL1</accession>
<organism evidence="2 3">
    <name type="scientific">Spirosoma agri</name>
    <dbReference type="NCBI Taxonomy" id="1987381"/>
    <lineage>
        <taxon>Bacteria</taxon>
        <taxon>Pseudomonadati</taxon>
        <taxon>Bacteroidota</taxon>
        <taxon>Cytophagia</taxon>
        <taxon>Cytophagales</taxon>
        <taxon>Cytophagaceae</taxon>
        <taxon>Spirosoma</taxon>
    </lineage>
</organism>
<evidence type="ECO:0000256" key="1">
    <source>
        <dbReference type="SAM" id="SignalP"/>
    </source>
</evidence>
<dbReference type="Gene3D" id="3.30.530.80">
    <property type="match status" value="1"/>
</dbReference>